<dbReference type="Proteomes" id="UP000813462">
    <property type="component" value="Unassembled WGS sequence"/>
</dbReference>
<evidence type="ECO:0000259" key="2">
    <source>
        <dbReference type="Pfam" id="PF03101"/>
    </source>
</evidence>
<dbReference type="PANTHER" id="PTHR31669:SF42">
    <property type="entry name" value="PROTEIN FAR1-RELATED SEQUENCE 4"/>
    <property type="match status" value="1"/>
</dbReference>
<protein>
    <recommendedName>
        <fullName evidence="1">Protein FAR1-RELATED SEQUENCE</fullName>
    </recommendedName>
</protein>
<gene>
    <name evidence="3" type="ORF">FEM48_Zijuj10G0168200</name>
</gene>
<dbReference type="Pfam" id="PF03101">
    <property type="entry name" value="FAR1"/>
    <property type="match status" value="1"/>
</dbReference>
<keyword evidence="1" id="KW-0539">Nucleus</keyword>
<comment type="similarity">
    <text evidence="1">Belongs to the FHY3/FAR1 family.</text>
</comment>
<accession>A0A978UPK0</accession>
<dbReference type="InterPro" id="IPR004330">
    <property type="entry name" value="FAR1_DNA_bnd_dom"/>
</dbReference>
<dbReference type="InterPro" id="IPR031052">
    <property type="entry name" value="FHY3/FAR1"/>
</dbReference>
<feature type="domain" description="FAR1" evidence="2">
    <location>
        <begin position="53"/>
        <end position="124"/>
    </location>
</feature>
<dbReference type="EMBL" id="JAEACU010000010">
    <property type="protein sequence ID" value="KAH7516752.1"/>
    <property type="molecule type" value="Genomic_DNA"/>
</dbReference>
<dbReference type="GO" id="GO:0008270">
    <property type="term" value="F:zinc ion binding"/>
    <property type="evidence" value="ECO:0007669"/>
    <property type="project" value="UniProtKB-UniRule"/>
</dbReference>
<organism evidence="3 4">
    <name type="scientific">Ziziphus jujuba var. spinosa</name>
    <dbReference type="NCBI Taxonomy" id="714518"/>
    <lineage>
        <taxon>Eukaryota</taxon>
        <taxon>Viridiplantae</taxon>
        <taxon>Streptophyta</taxon>
        <taxon>Embryophyta</taxon>
        <taxon>Tracheophyta</taxon>
        <taxon>Spermatophyta</taxon>
        <taxon>Magnoliopsida</taxon>
        <taxon>eudicotyledons</taxon>
        <taxon>Gunneridae</taxon>
        <taxon>Pentapetalae</taxon>
        <taxon>rosids</taxon>
        <taxon>fabids</taxon>
        <taxon>Rosales</taxon>
        <taxon>Rhamnaceae</taxon>
        <taxon>Paliureae</taxon>
        <taxon>Ziziphus</taxon>
    </lineage>
</organism>
<comment type="function">
    <text evidence="1">Putative transcription activator involved in regulating light control of development.</text>
</comment>
<keyword evidence="1" id="KW-0862">Zinc</keyword>
<evidence type="ECO:0000256" key="1">
    <source>
        <dbReference type="RuleBase" id="RU367018"/>
    </source>
</evidence>
<comment type="caution">
    <text evidence="3">The sequence shown here is derived from an EMBL/GenBank/DDBJ whole genome shotgun (WGS) entry which is preliminary data.</text>
</comment>
<dbReference type="GO" id="GO:0005634">
    <property type="term" value="C:nucleus"/>
    <property type="evidence" value="ECO:0007669"/>
    <property type="project" value="UniProtKB-SubCell"/>
</dbReference>
<comment type="subcellular location">
    <subcellularLocation>
        <location evidence="1">Nucleus</location>
    </subcellularLocation>
</comment>
<name>A0A978UPK0_ZIZJJ</name>
<keyword evidence="1" id="KW-0479">Metal-binding</keyword>
<evidence type="ECO:0000313" key="3">
    <source>
        <dbReference type="EMBL" id="KAH7516752.1"/>
    </source>
</evidence>
<reference evidence="3" key="1">
    <citation type="journal article" date="2021" name="Front. Plant Sci.">
        <title>Chromosome-Scale Genome Assembly for Chinese Sour Jujube and Insights Into Its Genome Evolution and Domestication Signature.</title>
        <authorList>
            <person name="Shen L.-Y."/>
            <person name="Luo H."/>
            <person name="Wang X.-L."/>
            <person name="Wang X.-M."/>
            <person name="Qiu X.-J."/>
            <person name="Liu H."/>
            <person name="Zhou S.-S."/>
            <person name="Jia K.-H."/>
            <person name="Nie S."/>
            <person name="Bao Y.-T."/>
            <person name="Zhang R.-G."/>
            <person name="Yun Q.-Z."/>
            <person name="Chai Y.-H."/>
            <person name="Lu J.-Y."/>
            <person name="Li Y."/>
            <person name="Zhao S.-W."/>
            <person name="Mao J.-F."/>
            <person name="Jia S.-G."/>
            <person name="Mao Y.-M."/>
        </authorList>
    </citation>
    <scope>NUCLEOTIDE SEQUENCE</scope>
    <source>
        <strain evidence="3">AT0</strain>
        <tissue evidence="3">Leaf</tissue>
    </source>
</reference>
<proteinExistence type="inferred from homology"/>
<evidence type="ECO:0000313" key="4">
    <source>
        <dbReference type="Proteomes" id="UP000813462"/>
    </source>
</evidence>
<keyword evidence="1" id="KW-0863">Zinc-finger</keyword>
<dbReference type="PANTHER" id="PTHR31669">
    <property type="entry name" value="PROTEIN FAR1-RELATED SEQUENCE 10-RELATED"/>
    <property type="match status" value="1"/>
</dbReference>
<dbReference type="GO" id="GO:0006355">
    <property type="term" value="P:regulation of DNA-templated transcription"/>
    <property type="evidence" value="ECO:0007669"/>
    <property type="project" value="UniProtKB-UniRule"/>
</dbReference>
<sequence length="221" mass="25825">MDLEIDLNLNLDECNKEGDEREIDNIKDGEDGKILELYDGMEFDSYQKAYSCYLKYTKLTGFGIATRSSRRSKTYGEFIDVKFVCTRYELKQESNVANQHPYLKIDCKSMLHVKKKLGGKWHTICVLQSFGIFNIPLRYILKHWTKDAKSLYSTKNFLEGIESKKEHFDELYCQAIKLIEEGSLSEKSFSIAYHALKEALERNNVWRKAYGLQHVNELHPL</sequence>
<dbReference type="AlphaFoldDB" id="A0A978UPK0"/>